<dbReference type="SUPFAM" id="SSF63712">
    <property type="entry name" value="Nicotinic receptor ligand binding domain-like"/>
    <property type="match status" value="1"/>
</dbReference>
<dbReference type="InterPro" id="IPR006201">
    <property type="entry name" value="Neur_channel"/>
</dbReference>
<evidence type="ECO:0000313" key="16">
    <source>
        <dbReference type="EMBL" id="RMX41503.1"/>
    </source>
</evidence>
<accession>A0A3M6TJ95</accession>
<dbReference type="Gene3D" id="2.70.170.10">
    <property type="entry name" value="Neurotransmitter-gated ion-channel ligand-binding domain"/>
    <property type="match status" value="1"/>
</dbReference>
<dbReference type="GO" id="GO:0005886">
    <property type="term" value="C:plasma membrane"/>
    <property type="evidence" value="ECO:0007669"/>
    <property type="project" value="UniProtKB-SubCell"/>
</dbReference>
<evidence type="ECO:0000259" key="15">
    <source>
        <dbReference type="Pfam" id="PF02932"/>
    </source>
</evidence>
<keyword evidence="5 12" id="KW-0812">Transmembrane</keyword>
<evidence type="ECO:0000256" key="10">
    <source>
        <dbReference type="ARBA" id="ARBA00023303"/>
    </source>
</evidence>
<keyword evidence="17" id="KW-1185">Reference proteome</keyword>
<dbReference type="AlphaFoldDB" id="A0A3M6TJ95"/>
<keyword evidence="3" id="KW-0813">Transport</keyword>
<feature type="domain" description="Neurotransmitter-gated ion-channel ligand-binding" evidence="14">
    <location>
        <begin position="47"/>
        <end position="246"/>
    </location>
</feature>
<keyword evidence="10" id="KW-0407">Ion channel</keyword>
<dbReference type="Proteomes" id="UP000275408">
    <property type="component" value="Unassembled WGS sequence"/>
</dbReference>
<dbReference type="InterPro" id="IPR036734">
    <property type="entry name" value="Neur_chan_lig-bd_sf"/>
</dbReference>
<evidence type="ECO:0000313" key="17">
    <source>
        <dbReference type="Proteomes" id="UP000275408"/>
    </source>
</evidence>
<gene>
    <name evidence="16" type="ORF">pdam_00012265</name>
</gene>
<reference evidence="16 17" key="1">
    <citation type="journal article" date="2018" name="Sci. Rep.">
        <title>Comparative analysis of the Pocillopora damicornis genome highlights role of immune system in coral evolution.</title>
        <authorList>
            <person name="Cunning R."/>
            <person name="Bay R.A."/>
            <person name="Gillette P."/>
            <person name="Baker A.C."/>
            <person name="Traylor-Knowles N."/>
        </authorList>
    </citation>
    <scope>NUCLEOTIDE SEQUENCE [LARGE SCALE GENOMIC DNA]</scope>
    <source>
        <strain evidence="16">RSMAS</strain>
        <tissue evidence="16">Whole animal</tissue>
    </source>
</reference>
<evidence type="ECO:0000256" key="2">
    <source>
        <dbReference type="ARBA" id="ARBA00004236"/>
    </source>
</evidence>
<feature type="domain" description="Neurotransmitter-gated ion-channel transmembrane" evidence="15">
    <location>
        <begin position="255"/>
        <end position="459"/>
    </location>
</feature>
<evidence type="ECO:0000256" key="4">
    <source>
        <dbReference type="ARBA" id="ARBA00022475"/>
    </source>
</evidence>
<dbReference type="OrthoDB" id="5974131at2759"/>
<feature type="signal peptide" evidence="13">
    <location>
        <begin position="1"/>
        <end position="22"/>
    </location>
</feature>
<evidence type="ECO:0000256" key="5">
    <source>
        <dbReference type="ARBA" id="ARBA00022692"/>
    </source>
</evidence>
<dbReference type="InterPro" id="IPR006202">
    <property type="entry name" value="Neur_chan_lig-bd"/>
</dbReference>
<feature type="region of interest" description="Disordered" evidence="11">
    <location>
        <begin position="404"/>
        <end position="429"/>
    </location>
</feature>
<feature type="compositionally biased region" description="Basic and acidic residues" evidence="11">
    <location>
        <begin position="404"/>
        <end position="418"/>
    </location>
</feature>
<evidence type="ECO:0000256" key="9">
    <source>
        <dbReference type="ARBA" id="ARBA00023136"/>
    </source>
</evidence>
<keyword evidence="6 13" id="KW-0732">Signal</keyword>
<dbReference type="CDD" id="cd18987">
    <property type="entry name" value="LGIC_ECD_anion"/>
    <property type="match status" value="1"/>
</dbReference>
<dbReference type="STRING" id="46731.A0A3M6TJ95"/>
<evidence type="ECO:0000256" key="7">
    <source>
        <dbReference type="ARBA" id="ARBA00022989"/>
    </source>
</evidence>
<feature type="region of interest" description="Disordered" evidence="11">
    <location>
        <begin position="350"/>
        <end position="381"/>
    </location>
</feature>
<keyword evidence="8" id="KW-0406">Ion transport</keyword>
<dbReference type="Pfam" id="PF02931">
    <property type="entry name" value="Neur_chan_LBD"/>
    <property type="match status" value="1"/>
</dbReference>
<dbReference type="PANTHER" id="PTHR18945">
    <property type="entry name" value="NEUROTRANSMITTER GATED ION CHANNEL"/>
    <property type="match status" value="1"/>
</dbReference>
<feature type="transmembrane region" description="Helical" evidence="12">
    <location>
        <begin position="250"/>
        <end position="270"/>
    </location>
</feature>
<name>A0A3M6TJ95_POCDA</name>
<sequence length="470" mass="54192">MSKSLISVAFLIFQASFSFVASDEVKKSRSSEAEELFRHRIEAPNKTDIFAKLFKGYDNRVRPNYREKPVQVLLYAVIDSFHDIREDQMEYKVELILKETWKDPRLAYGNATWFVRLKNELLKKIWYPDTMIENARKHDVDDKTRTAYLFGDGTIFFSEWIKATLTSHMDFKSYPMDVQTLRVQFAAYSYDDSQVQYEWIKVSLKEHDMTEFYVEKQILRLESTSSITGSSGTHTAAVVEFKIKRRLQHFIVGFYVPCIACTVASWIQFWMDEMAVGDRASLGITSVLTEIFLLEFSNQGMPKVSYMKVAELYLIVSFVFIFLALIESAVVYKVSQWSLLKKNSGKMTEKEASRDKSLTSQTPTGKEFYKETETPKPETLTSCRSPMMLRYSALNFEQTVNKSSEHILSEEERYEGTDSPKISTTSAGTEAKESWGHAIDRGARALFPLSYLIFSVMYFGVMFTSDEGSK</sequence>
<keyword evidence="7 12" id="KW-1133">Transmembrane helix</keyword>
<keyword evidence="4" id="KW-1003">Cell membrane</keyword>
<dbReference type="Gene3D" id="1.20.58.390">
    <property type="entry name" value="Neurotransmitter-gated ion-channel transmembrane domain"/>
    <property type="match status" value="1"/>
</dbReference>
<dbReference type="GO" id="GO:0005230">
    <property type="term" value="F:extracellular ligand-gated monoatomic ion channel activity"/>
    <property type="evidence" value="ECO:0007669"/>
    <property type="project" value="InterPro"/>
</dbReference>
<evidence type="ECO:0000256" key="8">
    <source>
        <dbReference type="ARBA" id="ARBA00023065"/>
    </source>
</evidence>
<comment type="caution">
    <text evidence="16">The sequence shown here is derived from an EMBL/GenBank/DDBJ whole genome shotgun (WGS) entry which is preliminary data.</text>
</comment>
<dbReference type="CDD" id="cd19049">
    <property type="entry name" value="LGIC_TM_anion"/>
    <property type="match status" value="1"/>
</dbReference>
<keyword evidence="9 12" id="KW-0472">Membrane</keyword>
<evidence type="ECO:0000256" key="13">
    <source>
        <dbReference type="SAM" id="SignalP"/>
    </source>
</evidence>
<organism evidence="16 17">
    <name type="scientific">Pocillopora damicornis</name>
    <name type="common">Cauliflower coral</name>
    <name type="synonym">Millepora damicornis</name>
    <dbReference type="NCBI Taxonomy" id="46731"/>
    <lineage>
        <taxon>Eukaryota</taxon>
        <taxon>Metazoa</taxon>
        <taxon>Cnidaria</taxon>
        <taxon>Anthozoa</taxon>
        <taxon>Hexacorallia</taxon>
        <taxon>Scleractinia</taxon>
        <taxon>Astrocoeniina</taxon>
        <taxon>Pocilloporidae</taxon>
        <taxon>Pocillopora</taxon>
    </lineage>
</organism>
<evidence type="ECO:0000256" key="12">
    <source>
        <dbReference type="SAM" id="Phobius"/>
    </source>
</evidence>
<protein>
    <recommendedName>
        <fullName evidence="18">Neurotransmitter-gated ion-channel ligand-binding domain-containing protein</fullName>
    </recommendedName>
</protein>
<dbReference type="Pfam" id="PF02932">
    <property type="entry name" value="Neur_chan_memb"/>
    <property type="match status" value="1"/>
</dbReference>
<feature type="compositionally biased region" description="Basic and acidic residues" evidence="11">
    <location>
        <begin position="367"/>
        <end position="376"/>
    </location>
</feature>
<comment type="subcellular location">
    <subcellularLocation>
        <location evidence="2">Cell membrane</location>
    </subcellularLocation>
    <subcellularLocation>
        <location evidence="1">Membrane</location>
        <topology evidence="1">Multi-pass membrane protein</topology>
    </subcellularLocation>
</comment>
<dbReference type="PRINTS" id="PR00252">
    <property type="entry name" value="NRIONCHANNEL"/>
</dbReference>
<evidence type="ECO:0008006" key="18">
    <source>
        <dbReference type="Google" id="ProtNLM"/>
    </source>
</evidence>
<feature type="chain" id="PRO_5018139170" description="Neurotransmitter-gated ion-channel ligand-binding domain-containing protein" evidence="13">
    <location>
        <begin position="23"/>
        <end position="470"/>
    </location>
</feature>
<feature type="transmembrane region" description="Helical" evidence="12">
    <location>
        <begin position="445"/>
        <end position="464"/>
    </location>
</feature>
<dbReference type="InterPro" id="IPR006029">
    <property type="entry name" value="Neurotrans-gated_channel_TM"/>
</dbReference>
<dbReference type="InterPro" id="IPR038050">
    <property type="entry name" value="Neuro_actylchol_rec"/>
</dbReference>
<dbReference type="InterPro" id="IPR036719">
    <property type="entry name" value="Neuro-gated_channel_TM_sf"/>
</dbReference>
<evidence type="ECO:0000259" key="14">
    <source>
        <dbReference type="Pfam" id="PF02931"/>
    </source>
</evidence>
<evidence type="ECO:0000256" key="3">
    <source>
        <dbReference type="ARBA" id="ARBA00022448"/>
    </source>
</evidence>
<dbReference type="SUPFAM" id="SSF90112">
    <property type="entry name" value="Neurotransmitter-gated ion-channel transmembrane pore"/>
    <property type="match status" value="1"/>
</dbReference>
<dbReference type="EMBL" id="RCHS01003481">
    <property type="protein sequence ID" value="RMX41503.1"/>
    <property type="molecule type" value="Genomic_DNA"/>
</dbReference>
<proteinExistence type="predicted"/>
<dbReference type="InterPro" id="IPR006028">
    <property type="entry name" value="GABAA/Glycine_rcpt"/>
</dbReference>
<evidence type="ECO:0000256" key="6">
    <source>
        <dbReference type="ARBA" id="ARBA00022729"/>
    </source>
</evidence>
<evidence type="ECO:0000256" key="1">
    <source>
        <dbReference type="ARBA" id="ARBA00004141"/>
    </source>
</evidence>
<evidence type="ECO:0000256" key="11">
    <source>
        <dbReference type="SAM" id="MobiDB-lite"/>
    </source>
</evidence>
<dbReference type="GO" id="GO:0004888">
    <property type="term" value="F:transmembrane signaling receptor activity"/>
    <property type="evidence" value="ECO:0007669"/>
    <property type="project" value="InterPro"/>
</dbReference>
<feature type="transmembrane region" description="Helical" evidence="12">
    <location>
        <begin position="312"/>
        <end position="332"/>
    </location>
</feature>
<dbReference type="PRINTS" id="PR00253">
    <property type="entry name" value="GABAARECEPTR"/>
</dbReference>